<keyword evidence="2" id="KW-0456">Lyase</keyword>
<evidence type="ECO:0000259" key="4">
    <source>
        <dbReference type="PROSITE" id="PS51149"/>
    </source>
</evidence>
<dbReference type="PROSITE" id="PS51149">
    <property type="entry name" value="GLY_RADICAL_2"/>
    <property type="match status" value="1"/>
</dbReference>
<organism evidence="6 7">
    <name type="scientific">Desulfolithobacter dissulfuricans</name>
    <dbReference type="NCBI Taxonomy" id="2795293"/>
    <lineage>
        <taxon>Bacteria</taxon>
        <taxon>Pseudomonadati</taxon>
        <taxon>Thermodesulfobacteriota</taxon>
        <taxon>Desulfobulbia</taxon>
        <taxon>Desulfobulbales</taxon>
        <taxon>Desulfobulbaceae</taxon>
        <taxon>Desulfolithobacter</taxon>
    </lineage>
</organism>
<dbReference type="InterPro" id="IPR051215">
    <property type="entry name" value="GRE"/>
</dbReference>
<dbReference type="PANTHER" id="PTHR43641:SF2">
    <property type="entry name" value="DEHYDRATASE YBIW-RELATED"/>
    <property type="match status" value="1"/>
</dbReference>
<evidence type="ECO:0000256" key="1">
    <source>
        <dbReference type="ARBA" id="ARBA00022818"/>
    </source>
</evidence>
<keyword evidence="1 3" id="KW-0556">Organic radical</keyword>
<evidence type="ECO:0000256" key="3">
    <source>
        <dbReference type="PROSITE-ProRule" id="PRU00493"/>
    </source>
</evidence>
<dbReference type="PANTHER" id="PTHR43641">
    <property type="entry name" value="FORMATE ACETYLTRANSFERASE 3-RELATED"/>
    <property type="match status" value="1"/>
</dbReference>
<evidence type="ECO:0000256" key="2">
    <source>
        <dbReference type="ARBA" id="ARBA00023239"/>
    </source>
</evidence>
<dbReference type="AlphaFoldDB" id="A0A915XI66"/>
<proteinExistence type="predicted"/>
<evidence type="ECO:0000259" key="5">
    <source>
        <dbReference type="PROSITE" id="PS51554"/>
    </source>
</evidence>
<dbReference type="InterPro" id="IPR004184">
    <property type="entry name" value="PFL_dom"/>
</dbReference>
<reference evidence="6" key="1">
    <citation type="submission" date="2020-12" db="EMBL/GenBank/DDBJ databases">
        <title>Desulfobium dissulfuricans gen. nov., sp. nov., a novel mesophilic, sulfate-reducing bacterium isolated from a deep-sea hydrothermal vent.</title>
        <authorList>
            <person name="Hashimoto Y."/>
            <person name="Tame A."/>
            <person name="Sawayama S."/>
            <person name="Miyazaki J."/>
            <person name="Takai K."/>
            <person name="Nakagawa S."/>
        </authorList>
    </citation>
    <scope>NUCLEOTIDE SEQUENCE</scope>
    <source>
        <strain evidence="6">GF1</strain>
    </source>
</reference>
<gene>
    <name evidence="6" type="ORF">GF1_12210</name>
</gene>
<evidence type="ECO:0000313" key="6">
    <source>
        <dbReference type="EMBL" id="BCO08845.1"/>
    </source>
</evidence>
<accession>A0A915XI66</accession>
<name>A0A915XI66_9BACT</name>
<dbReference type="GO" id="GO:0016829">
    <property type="term" value="F:lyase activity"/>
    <property type="evidence" value="ECO:0007669"/>
    <property type="project" value="UniProtKB-KW"/>
</dbReference>
<dbReference type="RefSeq" id="WP_267928743.1">
    <property type="nucleotide sequence ID" value="NZ_AP024233.1"/>
</dbReference>
<dbReference type="InterPro" id="IPR001150">
    <property type="entry name" value="Gly_radical"/>
</dbReference>
<feature type="domain" description="Glycine radical" evidence="4">
    <location>
        <begin position="690"/>
        <end position="814"/>
    </location>
</feature>
<dbReference type="Pfam" id="PF01228">
    <property type="entry name" value="Gly_radical"/>
    <property type="match status" value="1"/>
</dbReference>
<dbReference type="Gene3D" id="3.20.70.20">
    <property type="match status" value="1"/>
</dbReference>
<sequence>MEQKSTQVTLDDIRLADYSFENLPRLQELRASCFREKPAICIERARYITIYLKHHDDRSDIPEVRRAKAVRYFLENKTPVFFSRANLLAGNTTSKPLGAPLFPEFFALSIWPELTTISTRAKNPQILDQRDARELNFNIFPYWMERNVLERTRARFGKSTGLSLFEDLVFFIAAKAGCISHCVPTYRPMLEKGLVGLSEEARVREEEWCRRDTPESHHQAEFFRAVQIALQGIMIHADHLADRAEALATQEVDSQRKKELEEMALMCRWVPAQPARTFKEAVQAIWLCQIGIHAENINMAMSPGRLDQILYPYYKQDMEAGRLTVGEAMEILASLWCKIADNVTMVPEASEEMFGGAGTVPALTLGGVDENEEDAVNDLTYLMLRVTELLSIRDPNVNARYHYRKNSKEYLERVSEVILNTRAVPAVYNDVANIAALEGQGERPEHARDYGVVGCVELVSCGRDYPASSSIMLNLVAPLEMALFSGRRPITGSEQIGPVTPDPATMTSFADFKEAFYTQLDWLIENAIELNEQMGVIHQEMLPSPLLSAFFEGPMEKGRDLIHGGSIYNSSGATHIGFADVVDSLNGIEHAVFNEKKCTFAELIEAIRSGFSGRDHETLRVYLQNRCPKFGTEHPIALRNSRELVDHLFTVYQSHTNYRGGPYRPAFWTMTNHAGLGGITGALPSGRKPHSVLASGITPVSGAAPELTACLNAVSYLGGLQVPGGWAFNLKYSPEPDQEIMKKRFAQTMEAYFLSGGHQVQFNIMTYEMLLDAKAHPDEYPELMVRVSGYSAYYKDLNEMMQDELITRTQYDLDSGAAVPFPGNTAGRDA</sequence>
<dbReference type="PROSITE" id="PS51554">
    <property type="entry name" value="PFL"/>
    <property type="match status" value="1"/>
</dbReference>
<dbReference type="SUPFAM" id="SSF51998">
    <property type="entry name" value="PFL-like glycyl radical enzymes"/>
    <property type="match status" value="1"/>
</dbReference>
<feature type="modified residue" description="Glycine radical" evidence="3">
    <location>
        <position position="789"/>
    </location>
</feature>
<dbReference type="Pfam" id="PF02901">
    <property type="entry name" value="PFL-like"/>
    <property type="match status" value="1"/>
</dbReference>
<dbReference type="KEGG" id="ddu:GF1_12210"/>
<dbReference type="GO" id="GO:0005829">
    <property type="term" value="C:cytosol"/>
    <property type="evidence" value="ECO:0007669"/>
    <property type="project" value="TreeGrafter"/>
</dbReference>
<evidence type="ECO:0000313" key="7">
    <source>
        <dbReference type="Proteomes" id="UP001063350"/>
    </source>
</evidence>
<feature type="domain" description="PFL" evidence="5">
    <location>
        <begin position="24"/>
        <end position="688"/>
    </location>
</feature>
<protein>
    <submittedName>
        <fullName evidence="6">Formate C-acetyltransferase/glycerol dehydratase family glycyl radical enzyme</fullName>
    </submittedName>
</protein>
<dbReference type="Proteomes" id="UP001063350">
    <property type="component" value="Chromosome"/>
</dbReference>
<dbReference type="EMBL" id="AP024233">
    <property type="protein sequence ID" value="BCO08845.1"/>
    <property type="molecule type" value="Genomic_DNA"/>
</dbReference>
<keyword evidence="7" id="KW-1185">Reference proteome</keyword>